<evidence type="ECO:0008006" key="4">
    <source>
        <dbReference type="Google" id="ProtNLM"/>
    </source>
</evidence>
<dbReference type="EMBL" id="JH993007">
    <property type="protein sequence ID" value="EKX43926.1"/>
    <property type="molecule type" value="Genomic_DNA"/>
</dbReference>
<accession>L1J5Z3</accession>
<dbReference type="HOGENOM" id="CLU_1059398_0_0_1"/>
<proteinExistence type="predicted"/>
<gene>
    <name evidence="1" type="ORF">GUITHDRAFT_153102</name>
</gene>
<reference evidence="2" key="3">
    <citation type="submission" date="2016-03" db="UniProtKB">
        <authorList>
            <consortium name="EnsemblProtists"/>
        </authorList>
    </citation>
    <scope>IDENTIFICATION</scope>
</reference>
<dbReference type="RefSeq" id="XP_005830906.1">
    <property type="nucleotide sequence ID" value="XM_005830849.1"/>
</dbReference>
<reference evidence="3" key="2">
    <citation type="submission" date="2012-11" db="EMBL/GenBank/DDBJ databases">
        <authorList>
            <person name="Kuo A."/>
            <person name="Curtis B.A."/>
            <person name="Tanifuji G."/>
            <person name="Burki F."/>
            <person name="Gruber A."/>
            <person name="Irimia M."/>
            <person name="Maruyama S."/>
            <person name="Arias M.C."/>
            <person name="Ball S.G."/>
            <person name="Gile G.H."/>
            <person name="Hirakawa Y."/>
            <person name="Hopkins J.F."/>
            <person name="Rensing S.A."/>
            <person name="Schmutz J."/>
            <person name="Symeonidi A."/>
            <person name="Elias M."/>
            <person name="Eveleigh R.J."/>
            <person name="Herman E.K."/>
            <person name="Klute M.J."/>
            <person name="Nakayama T."/>
            <person name="Obornik M."/>
            <person name="Reyes-Prieto A."/>
            <person name="Armbrust E.V."/>
            <person name="Aves S.J."/>
            <person name="Beiko R.G."/>
            <person name="Coutinho P."/>
            <person name="Dacks J.B."/>
            <person name="Durnford D.G."/>
            <person name="Fast N.M."/>
            <person name="Green B.R."/>
            <person name="Grisdale C."/>
            <person name="Hempe F."/>
            <person name="Henrissat B."/>
            <person name="Hoppner M.P."/>
            <person name="Ishida K.-I."/>
            <person name="Kim E."/>
            <person name="Koreny L."/>
            <person name="Kroth P.G."/>
            <person name="Liu Y."/>
            <person name="Malik S.-B."/>
            <person name="Maier U.G."/>
            <person name="McRose D."/>
            <person name="Mock T."/>
            <person name="Neilson J.A."/>
            <person name="Onodera N.T."/>
            <person name="Poole A.M."/>
            <person name="Pritham E.J."/>
            <person name="Richards T.A."/>
            <person name="Rocap G."/>
            <person name="Roy S.W."/>
            <person name="Sarai C."/>
            <person name="Schaack S."/>
            <person name="Shirato S."/>
            <person name="Slamovits C.H."/>
            <person name="Spencer D.F."/>
            <person name="Suzuki S."/>
            <person name="Worden A.Z."/>
            <person name="Zauner S."/>
            <person name="Barry K."/>
            <person name="Bell C."/>
            <person name="Bharti A.K."/>
            <person name="Crow J.A."/>
            <person name="Grimwood J."/>
            <person name="Kramer R."/>
            <person name="Lindquist E."/>
            <person name="Lucas S."/>
            <person name="Salamov A."/>
            <person name="McFadden G.I."/>
            <person name="Lane C.E."/>
            <person name="Keeling P.J."/>
            <person name="Gray M.W."/>
            <person name="Grigoriev I.V."/>
            <person name="Archibald J.M."/>
        </authorList>
    </citation>
    <scope>NUCLEOTIDE SEQUENCE</scope>
    <source>
        <strain evidence="3">CCMP2712</strain>
    </source>
</reference>
<dbReference type="SUPFAM" id="SSF54277">
    <property type="entry name" value="CAD &amp; PB1 domains"/>
    <property type="match status" value="1"/>
</dbReference>
<evidence type="ECO:0000313" key="2">
    <source>
        <dbReference type="EnsemblProtists" id="EKX43926"/>
    </source>
</evidence>
<dbReference type="KEGG" id="gtt:GUITHDRAFT_153102"/>
<reference evidence="1 3" key="1">
    <citation type="journal article" date="2012" name="Nature">
        <title>Algal genomes reveal evolutionary mosaicism and the fate of nucleomorphs.</title>
        <authorList>
            <consortium name="DOE Joint Genome Institute"/>
            <person name="Curtis B.A."/>
            <person name="Tanifuji G."/>
            <person name="Burki F."/>
            <person name="Gruber A."/>
            <person name="Irimia M."/>
            <person name="Maruyama S."/>
            <person name="Arias M.C."/>
            <person name="Ball S.G."/>
            <person name="Gile G.H."/>
            <person name="Hirakawa Y."/>
            <person name="Hopkins J.F."/>
            <person name="Kuo A."/>
            <person name="Rensing S.A."/>
            <person name="Schmutz J."/>
            <person name="Symeonidi A."/>
            <person name="Elias M."/>
            <person name="Eveleigh R.J."/>
            <person name="Herman E.K."/>
            <person name="Klute M.J."/>
            <person name="Nakayama T."/>
            <person name="Obornik M."/>
            <person name="Reyes-Prieto A."/>
            <person name="Armbrust E.V."/>
            <person name="Aves S.J."/>
            <person name="Beiko R.G."/>
            <person name="Coutinho P."/>
            <person name="Dacks J.B."/>
            <person name="Durnford D.G."/>
            <person name="Fast N.M."/>
            <person name="Green B.R."/>
            <person name="Grisdale C.J."/>
            <person name="Hempel F."/>
            <person name="Henrissat B."/>
            <person name="Hoppner M.P."/>
            <person name="Ishida K."/>
            <person name="Kim E."/>
            <person name="Koreny L."/>
            <person name="Kroth P.G."/>
            <person name="Liu Y."/>
            <person name="Malik S.B."/>
            <person name="Maier U.G."/>
            <person name="McRose D."/>
            <person name="Mock T."/>
            <person name="Neilson J.A."/>
            <person name="Onodera N.T."/>
            <person name="Poole A.M."/>
            <person name="Pritham E.J."/>
            <person name="Richards T.A."/>
            <person name="Rocap G."/>
            <person name="Roy S.W."/>
            <person name="Sarai C."/>
            <person name="Schaack S."/>
            <person name="Shirato S."/>
            <person name="Slamovits C.H."/>
            <person name="Spencer D.F."/>
            <person name="Suzuki S."/>
            <person name="Worden A.Z."/>
            <person name="Zauner S."/>
            <person name="Barry K."/>
            <person name="Bell C."/>
            <person name="Bharti A.K."/>
            <person name="Crow J.A."/>
            <person name="Grimwood J."/>
            <person name="Kramer R."/>
            <person name="Lindquist E."/>
            <person name="Lucas S."/>
            <person name="Salamov A."/>
            <person name="McFadden G.I."/>
            <person name="Lane C.E."/>
            <person name="Keeling P.J."/>
            <person name="Gray M.W."/>
            <person name="Grigoriev I.V."/>
            <person name="Archibald J.M."/>
        </authorList>
    </citation>
    <scope>NUCLEOTIDE SEQUENCE</scope>
    <source>
        <strain evidence="1 3">CCMP2712</strain>
    </source>
</reference>
<organism evidence="1">
    <name type="scientific">Guillardia theta (strain CCMP2712)</name>
    <name type="common">Cryptophyte</name>
    <dbReference type="NCBI Taxonomy" id="905079"/>
    <lineage>
        <taxon>Eukaryota</taxon>
        <taxon>Cryptophyceae</taxon>
        <taxon>Pyrenomonadales</taxon>
        <taxon>Geminigeraceae</taxon>
        <taxon>Guillardia</taxon>
    </lineage>
</organism>
<protein>
    <recommendedName>
        <fullName evidence="4">PB1 domain-containing protein</fullName>
    </recommendedName>
</protein>
<evidence type="ECO:0000313" key="3">
    <source>
        <dbReference type="Proteomes" id="UP000011087"/>
    </source>
</evidence>
<sequence>MDPFSFDWNETDACIDDAPLNLLWDDAQHVQSMSAYIKQDPRDSLDSPTDFLIDAVKYDKTDDWSASPSPTGHNRPRRTRCWTEADRLRHRDLCKGKTRLSKLDKAAIINIWNSRNRDDRGTTTQVQIANIFGKSKSTISRLLRPFKSDADGDSADRGQAAASAGSRYHTREIAFSISAAAFGRSTHHCSLKLLMDQSDVPVNGLNVLLNYLEASLGLLRDSYHLCYLDEDEDEIVVTSDNELGIVISDFPSDRAVGLYLKGK</sequence>
<dbReference type="Proteomes" id="UP000011087">
    <property type="component" value="Unassembled WGS sequence"/>
</dbReference>
<dbReference type="EnsemblProtists" id="EKX43926">
    <property type="protein sequence ID" value="EKX43926"/>
    <property type="gene ID" value="GUITHDRAFT_153102"/>
</dbReference>
<name>L1J5Z3_GUITC</name>
<dbReference type="GeneID" id="17300643"/>
<evidence type="ECO:0000313" key="1">
    <source>
        <dbReference type="EMBL" id="EKX43926.1"/>
    </source>
</evidence>
<dbReference type="PaxDb" id="55529-EKX43926"/>
<dbReference type="AlphaFoldDB" id="L1J5Z3"/>
<keyword evidence="3" id="KW-1185">Reference proteome</keyword>